<evidence type="ECO:0000256" key="1">
    <source>
        <dbReference type="ARBA" id="ARBA00003234"/>
    </source>
</evidence>
<dbReference type="PROSITE" id="PS01278">
    <property type="entry name" value="MTTASE_RADICAL"/>
    <property type="match status" value="1"/>
</dbReference>
<feature type="binding site" evidence="11">
    <location>
        <position position="83"/>
    </location>
    <ligand>
        <name>[4Fe-4S] cluster</name>
        <dbReference type="ChEBI" id="CHEBI:49883"/>
        <label>1</label>
    </ligand>
</feature>
<feature type="domain" description="TRAM" evidence="12">
    <location>
        <begin position="370"/>
        <end position="430"/>
    </location>
</feature>
<comment type="cofactor">
    <cofactor evidence="11">
        <name>[4Fe-4S] cluster</name>
        <dbReference type="ChEBI" id="CHEBI:49883"/>
    </cofactor>
    <text evidence="11">Binds 2 [4Fe-4S] clusters. One cluster is coordinated with 3 cysteines and an exchangeable S-adenosyl-L-methionine.</text>
</comment>
<evidence type="ECO:0000256" key="4">
    <source>
        <dbReference type="ARBA" id="ARBA00022679"/>
    </source>
</evidence>
<dbReference type="InterPro" id="IPR002792">
    <property type="entry name" value="TRAM_dom"/>
</dbReference>
<keyword evidence="8 11" id="KW-0408">Iron</keyword>
<dbReference type="PANTHER" id="PTHR43020">
    <property type="entry name" value="CDK5 REGULATORY SUBUNIT-ASSOCIATED PROTEIN 1"/>
    <property type="match status" value="1"/>
</dbReference>
<dbReference type="InterPro" id="IPR006463">
    <property type="entry name" value="MiaB_methiolase"/>
</dbReference>
<dbReference type="SFLD" id="SFLDS00029">
    <property type="entry name" value="Radical_SAM"/>
    <property type="match status" value="1"/>
</dbReference>
<organism evidence="15 16">
    <name type="scientific">Thermodesulfovibrio aggregans</name>
    <dbReference type="NCBI Taxonomy" id="86166"/>
    <lineage>
        <taxon>Bacteria</taxon>
        <taxon>Pseudomonadati</taxon>
        <taxon>Nitrospirota</taxon>
        <taxon>Thermodesulfovibrionia</taxon>
        <taxon>Thermodesulfovibrionales</taxon>
        <taxon>Thermodesulfovibrionaceae</taxon>
        <taxon>Thermodesulfovibrio</taxon>
    </lineage>
</organism>
<dbReference type="PROSITE" id="PS51918">
    <property type="entry name" value="RADICAL_SAM"/>
    <property type="match status" value="1"/>
</dbReference>
<keyword evidence="2 11" id="KW-0004">4Fe-4S</keyword>
<proteinExistence type="inferred from homology"/>
<dbReference type="OrthoDB" id="9805215at2"/>
<dbReference type="InterPro" id="IPR006638">
    <property type="entry name" value="Elp3/MiaA/NifB-like_rSAM"/>
</dbReference>
<evidence type="ECO:0000256" key="5">
    <source>
        <dbReference type="ARBA" id="ARBA00022691"/>
    </source>
</evidence>
<dbReference type="GO" id="GO:0046872">
    <property type="term" value="F:metal ion binding"/>
    <property type="evidence" value="ECO:0007669"/>
    <property type="project" value="UniProtKB-KW"/>
</dbReference>
<keyword evidence="9 11" id="KW-0411">Iron-sulfur</keyword>
<dbReference type="InterPro" id="IPR007197">
    <property type="entry name" value="rSAM"/>
</dbReference>
<evidence type="ECO:0000256" key="7">
    <source>
        <dbReference type="ARBA" id="ARBA00022723"/>
    </source>
</evidence>
<evidence type="ECO:0000256" key="6">
    <source>
        <dbReference type="ARBA" id="ARBA00022694"/>
    </source>
</evidence>
<dbReference type="SMART" id="SM00729">
    <property type="entry name" value="Elp3"/>
    <property type="match status" value="1"/>
</dbReference>
<dbReference type="HAMAP" id="MF_01864">
    <property type="entry name" value="tRNA_metthiotr_MiaB"/>
    <property type="match status" value="1"/>
</dbReference>
<dbReference type="SFLD" id="SFLDF00273">
    <property type="entry name" value="(dimethylallyl)adenosine_tRNA"/>
    <property type="match status" value="1"/>
</dbReference>
<dbReference type="NCBIfam" id="TIGR00089">
    <property type="entry name" value="MiaB/RimO family radical SAM methylthiotransferase"/>
    <property type="match status" value="1"/>
</dbReference>
<evidence type="ECO:0000313" key="15">
    <source>
        <dbReference type="EMBL" id="GAQ94053.1"/>
    </source>
</evidence>
<dbReference type="PANTHER" id="PTHR43020:SF2">
    <property type="entry name" value="MITOCHONDRIAL TRNA METHYLTHIOTRANSFERASE CDK5RAP1"/>
    <property type="match status" value="1"/>
</dbReference>
<dbReference type="InterPro" id="IPR005839">
    <property type="entry name" value="Methylthiotransferase"/>
</dbReference>
<comment type="catalytic activity">
    <reaction evidence="11">
        <text>N(6)-dimethylallyladenosine(37) in tRNA + (sulfur carrier)-SH + AH2 + 2 S-adenosyl-L-methionine = 2-methylsulfanyl-N(6)-dimethylallyladenosine(37) in tRNA + (sulfur carrier)-H + 5'-deoxyadenosine + L-methionine + A + S-adenosyl-L-homocysteine + 2 H(+)</text>
        <dbReference type="Rhea" id="RHEA:37067"/>
        <dbReference type="Rhea" id="RHEA-COMP:10375"/>
        <dbReference type="Rhea" id="RHEA-COMP:10376"/>
        <dbReference type="Rhea" id="RHEA-COMP:14737"/>
        <dbReference type="Rhea" id="RHEA-COMP:14739"/>
        <dbReference type="ChEBI" id="CHEBI:13193"/>
        <dbReference type="ChEBI" id="CHEBI:15378"/>
        <dbReference type="ChEBI" id="CHEBI:17319"/>
        <dbReference type="ChEBI" id="CHEBI:17499"/>
        <dbReference type="ChEBI" id="CHEBI:29917"/>
        <dbReference type="ChEBI" id="CHEBI:57844"/>
        <dbReference type="ChEBI" id="CHEBI:57856"/>
        <dbReference type="ChEBI" id="CHEBI:59789"/>
        <dbReference type="ChEBI" id="CHEBI:64428"/>
        <dbReference type="ChEBI" id="CHEBI:74415"/>
        <dbReference type="ChEBI" id="CHEBI:74417"/>
        <dbReference type="EC" id="2.8.4.3"/>
    </reaction>
</comment>
<sequence length="431" mass="49541">MKGRAVYIKTFGCQMNEHDTERMLGIFESKGFIEVEEPKKADIVVFNTCAIRQKAEQKFLSSLGRIKHLKKKNPELKIIVAGCVAQLQGEKLLDRVPYIDYIIGPDNIHMIENILENQISNKIFTDENPLVANIKIPAKRMHHVKAWVNIMYGCNNYCAYCVVPYTRGRERSRPVESILEEIRLLGESGFKEITLLGQNVNSYRDGDIDFPSLLEKINEIKGIERIRFVTSHPKDLSKRLINAIKYCDKVCEHIHLPLQAGSNKILKLMNRKYTYEEYFEKICWLREAIPDISITSDIIVGFPQEQDEDFEKTINALKEIQFDGIFAFKFSPRTGTVAAKLDGQISEEVKSQRLTEILKLQDKITERKNKLLEGTIQEVLIEDKDEEEYSTGRTRTNKIVKIASDIGTGKIINVKIIKAHRHSLEGEIIKQ</sequence>
<dbReference type="GO" id="GO:0051539">
    <property type="term" value="F:4 iron, 4 sulfur cluster binding"/>
    <property type="evidence" value="ECO:0007669"/>
    <property type="project" value="UniProtKB-UniRule"/>
</dbReference>
<dbReference type="STRING" id="86166.TAGGR_1223"/>
<comment type="subcellular location">
    <subcellularLocation>
        <location evidence="11">Cytoplasm</location>
    </subcellularLocation>
</comment>
<evidence type="ECO:0000256" key="10">
    <source>
        <dbReference type="ARBA" id="ARBA00033765"/>
    </source>
</evidence>
<dbReference type="GO" id="GO:0005829">
    <property type="term" value="C:cytosol"/>
    <property type="evidence" value="ECO:0007669"/>
    <property type="project" value="TreeGrafter"/>
</dbReference>
<comment type="function">
    <text evidence="1 11">Catalyzes the methylthiolation of N6-(dimethylallyl)adenosine (i(6)A), leading to the formation of 2-methylthio-N6-(dimethylallyl)adenosine (ms(2)i(6)A) at position 37 in tRNAs that read codons beginning with uridine.</text>
</comment>
<keyword evidence="5 11" id="KW-0949">S-adenosyl-L-methionine</keyword>
<dbReference type="EC" id="2.8.4.3" evidence="10 11"/>
<comment type="caution">
    <text evidence="15">The sequence shown here is derived from an EMBL/GenBank/DDBJ whole genome shotgun (WGS) entry which is preliminary data.</text>
</comment>
<keyword evidence="4 11" id="KW-0808">Transferase</keyword>
<dbReference type="Proteomes" id="UP000054976">
    <property type="component" value="Unassembled WGS sequence"/>
</dbReference>
<keyword evidence="7 11" id="KW-0479">Metal-binding</keyword>
<evidence type="ECO:0000256" key="8">
    <source>
        <dbReference type="ARBA" id="ARBA00023004"/>
    </source>
</evidence>
<dbReference type="GO" id="GO:0035597">
    <property type="term" value="F:tRNA-2-methylthio-N(6)-dimethylallyladenosine(37) synthase activity"/>
    <property type="evidence" value="ECO:0007669"/>
    <property type="project" value="UniProtKB-EC"/>
</dbReference>
<dbReference type="InterPro" id="IPR020612">
    <property type="entry name" value="Methylthiotransferase_CS"/>
</dbReference>
<dbReference type="InterPro" id="IPR038135">
    <property type="entry name" value="Methylthiotransferase_N_sf"/>
</dbReference>
<dbReference type="AlphaFoldDB" id="A0A0U9HWK7"/>
<evidence type="ECO:0000256" key="3">
    <source>
        <dbReference type="ARBA" id="ARBA00022490"/>
    </source>
</evidence>
<feature type="binding site" evidence="11">
    <location>
        <position position="154"/>
    </location>
    <ligand>
        <name>[4Fe-4S] cluster</name>
        <dbReference type="ChEBI" id="CHEBI:49883"/>
        <label>2</label>
        <note>4Fe-4S-S-AdoMet</note>
    </ligand>
</feature>
<feature type="binding site" evidence="11">
    <location>
        <position position="161"/>
    </location>
    <ligand>
        <name>[4Fe-4S] cluster</name>
        <dbReference type="ChEBI" id="CHEBI:49883"/>
        <label>2</label>
        <note>4Fe-4S-S-AdoMet</note>
    </ligand>
</feature>
<dbReference type="Pfam" id="PF04055">
    <property type="entry name" value="Radical_SAM"/>
    <property type="match status" value="1"/>
</dbReference>
<evidence type="ECO:0000259" key="13">
    <source>
        <dbReference type="PROSITE" id="PS51449"/>
    </source>
</evidence>
<dbReference type="Gene3D" id="3.80.30.20">
    <property type="entry name" value="tm_1862 like domain"/>
    <property type="match status" value="1"/>
</dbReference>
<keyword evidence="3 11" id="KW-0963">Cytoplasm</keyword>
<comment type="similarity">
    <text evidence="11">Belongs to the methylthiotransferase family. MiaB subfamily.</text>
</comment>
<dbReference type="SFLD" id="SFLDG01061">
    <property type="entry name" value="methylthiotransferase"/>
    <property type="match status" value="1"/>
</dbReference>
<name>A0A0U9HWK7_9BACT</name>
<dbReference type="Pfam" id="PF00919">
    <property type="entry name" value="UPF0004"/>
    <property type="match status" value="1"/>
</dbReference>
<evidence type="ECO:0000313" key="16">
    <source>
        <dbReference type="Proteomes" id="UP000054976"/>
    </source>
</evidence>
<evidence type="ECO:0000259" key="12">
    <source>
        <dbReference type="PROSITE" id="PS50926"/>
    </source>
</evidence>
<dbReference type="PROSITE" id="PS50926">
    <property type="entry name" value="TRAM"/>
    <property type="match status" value="1"/>
</dbReference>
<evidence type="ECO:0000256" key="2">
    <source>
        <dbReference type="ARBA" id="ARBA00022485"/>
    </source>
</evidence>
<feature type="binding site" evidence="11">
    <location>
        <position position="49"/>
    </location>
    <ligand>
        <name>[4Fe-4S] cluster</name>
        <dbReference type="ChEBI" id="CHEBI:49883"/>
        <label>1</label>
    </ligand>
</feature>
<reference evidence="16" key="1">
    <citation type="submission" date="2016-01" db="EMBL/GenBank/DDBJ databases">
        <title>Draft genome sequence of Thermodesulfovibrio aggregans strain TGE-P1.</title>
        <authorList>
            <person name="Sekiguchi Y."/>
            <person name="Ohashi A."/>
            <person name="Matsuura N."/>
            <person name="Tourlousse M.D."/>
        </authorList>
    </citation>
    <scope>NUCLEOTIDE SEQUENCE [LARGE SCALE GENOMIC DNA]</scope>
    <source>
        <strain evidence="16">TGE-P1</strain>
    </source>
</reference>
<dbReference type="NCBIfam" id="TIGR01574">
    <property type="entry name" value="miaB-methiolase"/>
    <property type="match status" value="1"/>
</dbReference>
<dbReference type="CDD" id="cd01335">
    <property type="entry name" value="Radical_SAM"/>
    <property type="match status" value="1"/>
</dbReference>
<dbReference type="RefSeq" id="WP_059175536.1">
    <property type="nucleotide sequence ID" value="NZ_BCNO01000001.1"/>
</dbReference>
<dbReference type="InterPro" id="IPR023404">
    <property type="entry name" value="rSAM_horseshoe"/>
</dbReference>
<dbReference type="EMBL" id="BCNO01000001">
    <property type="protein sequence ID" value="GAQ94053.1"/>
    <property type="molecule type" value="Genomic_DNA"/>
</dbReference>
<protein>
    <recommendedName>
        <fullName evidence="10 11">tRNA-2-methylthio-N(6)-dimethylallyladenosine synthase</fullName>
        <ecNumber evidence="10 11">2.8.4.3</ecNumber>
    </recommendedName>
    <alternativeName>
        <fullName evidence="11">(Dimethylallyl)adenosine tRNA methylthiotransferase MiaB</fullName>
    </alternativeName>
    <alternativeName>
        <fullName evidence="11">tRNA-i(6)A37 methylthiotransferase</fullName>
    </alternativeName>
</protein>
<dbReference type="InterPro" id="IPR058240">
    <property type="entry name" value="rSAM_sf"/>
</dbReference>
<comment type="subunit">
    <text evidence="11">Monomer.</text>
</comment>
<feature type="binding site" evidence="11">
    <location>
        <position position="13"/>
    </location>
    <ligand>
        <name>[4Fe-4S] cluster</name>
        <dbReference type="ChEBI" id="CHEBI:49883"/>
        <label>1</label>
    </ligand>
</feature>
<dbReference type="SUPFAM" id="SSF102114">
    <property type="entry name" value="Radical SAM enzymes"/>
    <property type="match status" value="1"/>
</dbReference>
<keyword evidence="6 11" id="KW-0819">tRNA processing</keyword>
<dbReference type="Gene3D" id="3.40.50.12160">
    <property type="entry name" value="Methylthiotransferase, N-terminal domain"/>
    <property type="match status" value="1"/>
</dbReference>
<dbReference type="Pfam" id="PF01938">
    <property type="entry name" value="TRAM"/>
    <property type="match status" value="1"/>
</dbReference>
<dbReference type="FunFam" id="3.80.30.20:FF:000001">
    <property type="entry name" value="tRNA-2-methylthio-N(6)-dimethylallyladenosine synthase 2"/>
    <property type="match status" value="1"/>
</dbReference>
<feature type="domain" description="MTTase N-terminal" evidence="13">
    <location>
        <begin position="4"/>
        <end position="120"/>
    </location>
</feature>
<accession>A0A0U9HWK7</accession>
<evidence type="ECO:0000256" key="9">
    <source>
        <dbReference type="ARBA" id="ARBA00023014"/>
    </source>
</evidence>
<feature type="binding site" evidence="11">
    <location>
        <position position="158"/>
    </location>
    <ligand>
        <name>[4Fe-4S] cluster</name>
        <dbReference type="ChEBI" id="CHEBI:49883"/>
        <label>2</label>
        <note>4Fe-4S-S-AdoMet</note>
    </ligand>
</feature>
<dbReference type="FunFam" id="3.40.50.12160:FF:000006">
    <property type="entry name" value="tRNA-2-methylthio-N(6)-dimethylallyladenosine synthase"/>
    <property type="match status" value="1"/>
</dbReference>
<gene>
    <name evidence="11" type="primary">miaB</name>
    <name evidence="15" type="ORF">TAGGR_1223</name>
</gene>
<dbReference type="PROSITE" id="PS51449">
    <property type="entry name" value="MTTASE_N"/>
    <property type="match status" value="1"/>
</dbReference>
<dbReference type="InterPro" id="IPR013848">
    <property type="entry name" value="Methylthiotransferase_N"/>
</dbReference>
<evidence type="ECO:0000259" key="14">
    <source>
        <dbReference type="PROSITE" id="PS51918"/>
    </source>
</evidence>
<keyword evidence="16" id="KW-1185">Reference proteome</keyword>
<feature type="domain" description="Radical SAM core" evidence="14">
    <location>
        <begin position="140"/>
        <end position="367"/>
    </location>
</feature>
<dbReference type="SFLD" id="SFLDG01082">
    <property type="entry name" value="B12-binding_domain_containing"/>
    <property type="match status" value="1"/>
</dbReference>
<evidence type="ECO:0000256" key="11">
    <source>
        <dbReference type="HAMAP-Rule" id="MF_01864"/>
    </source>
</evidence>